<evidence type="ECO:0000259" key="11">
    <source>
        <dbReference type="PROSITE" id="PS50011"/>
    </source>
</evidence>
<evidence type="ECO:0000313" key="15">
    <source>
        <dbReference type="Proteomes" id="UP000836402"/>
    </source>
</evidence>
<feature type="region of interest" description="Disordered" evidence="10">
    <location>
        <begin position="238"/>
        <end position="287"/>
    </location>
</feature>
<dbReference type="InterPro" id="IPR008271">
    <property type="entry name" value="Ser/Thr_kinase_AS"/>
</dbReference>
<organism evidence="13 14">
    <name type="scientific">Tilletia caries</name>
    <name type="common">wheat bunt fungus</name>
    <dbReference type="NCBI Taxonomy" id="13290"/>
    <lineage>
        <taxon>Eukaryota</taxon>
        <taxon>Fungi</taxon>
        <taxon>Dikarya</taxon>
        <taxon>Basidiomycota</taxon>
        <taxon>Ustilaginomycotina</taxon>
        <taxon>Exobasidiomycetes</taxon>
        <taxon>Tilletiales</taxon>
        <taxon>Tilletiaceae</taxon>
        <taxon>Tilletia</taxon>
    </lineage>
</organism>
<dbReference type="Proteomes" id="UP000836402">
    <property type="component" value="Unassembled WGS sequence"/>
</dbReference>
<dbReference type="GO" id="GO:0004708">
    <property type="term" value="F:MAP kinase kinase activity"/>
    <property type="evidence" value="ECO:0007669"/>
    <property type="project" value="UniProtKB-EC"/>
</dbReference>
<feature type="region of interest" description="Disordered" evidence="10">
    <location>
        <begin position="163"/>
        <end position="219"/>
    </location>
</feature>
<dbReference type="InterPro" id="IPR011009">
    <property type="entry name" value="Kinase-like_dom_sf"/>
</dbReference>
<dbReference type="InterPro" id="IPR000719">
    <property type="entry name" value="Prot_kinase_dom"/>
</dbReference>
<feature type="compositionally biased region" description="Gly residues" evidence="10">
    <location>
        <begin position="129"/>
        <end position="140"/>
    </location>
</feature>
<evidence type="ECO:0000256" key="6">
    <source>
        <dbReference type="ARBA" id="ARBA00022840"/>
    </source>
</evidence>
<dbReference type="GO" id="GO:0032991">
    <property type="term" value="C:protein-containing complex"/>
    <property type="evidence" value="ECO:0007669"/>
    <property type="project" value="UniProtKB-ARBA"/>
</dbReference>
<dbReference type="Proteomes" id="UP000077671">
    <property type="component" value="Unassembled WGS sequence"/>
</dbReference>
<comment type="caution">
    <text evidence="13">The sequence shown here is derived from an EMBL/GenBank/DDBJ whole genome shotgun (WGS) entry which is preliminary data.</text>
</comment>
<keyword evidence="15" id="KW-1185">Reference proteome</keyword>
<dbReference type="PROSITE" id="PS00107">
    <property type="entry name" value="PROTEIN_KINASE_ATP"/>
    <property type="match status" value="1"/>
</dbReference>
<evidence type="ECO:0000256" key="3">
    <source>
        <dbReference type="ARBA" id="ARBA00022679"/>
    </source>
</evidence>
<dbReference type="PROSITE" id="PS50011">
    <property type="entry name" value="PROTEIN_KINASE_DOM"/>
    <property type="match status" value="1"/>
</dbReference>
<dbReference type="FunFam" id="1.10.510.10:FF:000433">
    <property type="entry name" value="MAP kinase kinase PBS2"/>
    <property type="match status" value="1"/>
</dbReference>
<evidence type="ECO:0000256" key="9">
    <source>
        <dbReference type="PROSITE-ProRule" id="PRU10141"/>
    </source>
</evidence>
<feature type="compositionally biased region" description="Low complexity" evidence="10">
    <location>
        <begin position="29"/>
        <end position="61"/>
    </location>
</feature>
<dbReference type="EMBL" id="CAJHJG010005770">
    <property type="protein sequence ID" value="CAD6952553.1"/>
    <property type="molecule type" value="Genomic_DNA"/>
</dbReference>
<sequence>MADQAAAATTAAPAELAIDQLAISDNAPTATTAAAPTARPAPLRPAGVPHSASSPASPSLSGAGGGGGGGGGGPPVLNRQALANTTRQLAATPLPPSLRAKMLASAQRAASASPSPSSACPSPNPMSSIGGGTGGPGTGVLGHDQRLDTARLLGAGPGGIGSNAALGGGGSPGPRGFGSVPGAGFPNPALQARLPPGFAPQAQSSQANGAGFGGMAGNGAKRNRPMLKLVNAFGPDQAAAGNGPSAGGFLAPSGSQPDRGAPGGGMSRRMGPPGKLNTAPTASGGTPFANFSKIVDPSGRLNFEGKAILHASGVQFQNGTQFKINMEELELQDELGKGNYGTVRRVKHRITNVEMAMKEIRLELDESKLNAIIMELDILHRATAPQIVEFYGAFFIESCVYYTMEYMDAGSLDKLYDGEGSIPEDVLARITSSMVEGLRFLKDNLQIMHRDVKPTNVLVNRKGQVKLCDFGVSGQLEKSLAKTNIGCQSYMAPERIQGESQYKLGTYTVASDVWSLGLSLVEITMGTYPYPPETYANVFAQLQAIVHGDPPQLPLKMYSETAQDFVARCLEKVPARRATYGEMLQHPWLVADKERGEGGVDMVGWVAGAIRRREEKREELLGPSSAGAGVGALPPTPTAAMATLAGVGAAQVEVEAEAAAAAAAGLEVVVEPPTPVAGPEEGDAAPPS</sequence>
<evidence type="ECO:0000256" key="7">
    <source>
        <dbReference type="ARBA" id="ARBA00038035"/>
    </source>
</evidence>
<dbReference type="AlphaFoldDB" id="A0A177VB22"/>
<accession>A0A177VB22</accession>
<dbReference type="PANTHER" id="PTHR48013">
    <property type="entry name" value="DUAL SPECIFICITY MITOGEN-ACTIVATED PROTEIN KINASE KINASE 5-RELATED"/>
    <property type="match status" value="1"/>
</dbReference>
<feature type="compositionally biased region" description="Gly residues" evidence="10">
    <location>
        <begin position="163"/>
        <end position="181"/>
    </location>
</feature>
<evidence type="ECO:0000313" key="12">
    <source>
        <dbReference type="EMBL" id="CAD6952553.1"/>
    </source>
</evidence>
<feature type="region of interest" description="Disordered" evidence="10">
    <location>
        <begin position="102"/>
        <end position="143"/>
    </location>
</feature>
<dbReference type="Gene3D" id="1.10.510.10">
    <property type="entry name" value="Transferase(Phosphotransferase) domain 1"/>
    <property type="match status" value="1"/>
</dbReference>
<feature type="compositionally biased region" description="Low complexity" evidence="10">
    <location>
        <begin position="104"/>
        <end position="128"/>
    </location>
</feature>
<dbReference type="InterPro" id="IPR017441">
    <property type="entry name" value="Protein_kinase_ATP_BS"/>
</dbReference>
<keyword evidence="1" id="KW-0723">Serine/threonine-protein kinase</keyword>
<feature type="binding site" evidence="9">
    <location>
        <position position="358"/>
    </location>
    <ligand>
        <name>ATP</name>
        <dbReference type="ChEBI" id="CHEBI:30616"/>
    </ligand>
</feature>
<dbReference type="SMART" id="SM00220">
    <property type="entry name" value="S_TKc"/>
    <property type="match status" value="1"/>
</dbReference>
<keyword evidence="2" id="KW-0597">Phosphoprotein</keyword>
<proteinExistence type="inferred from homology"/>
<dbReference type="GO" id="GO:0004674">
    <property type="term" value="F:protein serine/threonine kinase activity"/>
    <property type="evidence" value="ECO:0007669"/>
    <property type="project" value="UniProtKB-KW"/>
</dbReference>
<feature type="domain" description="Protein kinase" evidence="11">
    <location>
        <begin position="329"/>
        <end position="589"/>
    </location>
</feature>
<evidence type="ECO:0000256" key="10">
    <source>
        <dbReference type="SAM" id="MobiDB-lite"/>
    </source>
</evidence>
<evidence type="ECO:0000256" key="8">
    <source>
        <dbReference type="ARBA" id="ARBA00038999"/>
    </source>
</evidence>
<dbReference type="GO" id="GO:0005737">
    <property type="term" value="C:cytoplasm"/>
    <property type="evidence" value="ECO:0007669"/>
    <property type="project" value="UniProtKB-ARBA"/>
</dbReference>
<dbReference type="GO" id="GO:0071474">
    <property type="term" value="P:cellular hyperosmotic response"/>
    <property type="evidence" value="ECO:0007669"/>
    <property type="project" value="TreeGrafter"/>
</dbReference>
<evidence type="ECO:0000256" key="1">
    <source>
        <dbReference type="ARBA" id="ARBA00022527"/>
    </source>
</evidence>
<dbReference type="SUPFAM" id="SSF56112">
    <property type="entry name" value="Protein kinase-like (PK-like)"/>
    <property type="match status" value="1"/>
</dbReference>
<dbReference type="PANTHER" id="PTHR48013:SF25">
    <property type="entry name" value="MAP KINASE KINASE PBS2"/>
    <property type="match status" value="1"/>
</dbReference>
<name>A0A177VB22_9BASI</name>
<dbReference type="Pfam" id="PF00069">
    <property type="entry name" value="Pkinase"/>
    <property type="match status" value="1"/>
</dbReference>
<reference evidence="13" key="2">
    <citation type="journal article" date="2019" name="IMA Fungus">
        <title>Genome sequencing and comparison of five Tilletia species to identify candidate genes for the detection of regulated species infecting wheat.</title>
        <authorList>
            <person name="Nguyen H.D.T."/>
            <person name="Sultana T."/>
            <person name="Kesanakurti P."/>
            <person name="Hambleton S."/>
        </authorList>
    </citation>
    <scope>NUCLEOTIDE SEQUENCE</scope>
    <source>
        <strain evidence="13">DAOMC 238032</strain>
    </source>
</reference>
<gene>
    <name evidence="13" type="ORF">A4X03_0g1659</name>
    <name evidence="12" type="ORF">JKIAZH3_G7607</name>
</gene>
<dbReference type="GO" id="GO:0038066">
    <property type="term" value="P:p38MAPK cascade"/>
    <property type="evidence" value="ECO:0007669"/>
    <property type="project" value="UniProtKB-ARBA"/>
</dbReference>
<reference evidence="13" key="1">
    <citation type="submission" date="2016-04" db="EMBL/GenBank/DDBJ databases">
        <authorList>
            <person name="Nguyen H.D."/>
            <person name="Kesanakurti P."/>
            <person name="Cullis J."/>
            <person name="Levesque C.A."/>
            <person name="Hambleton S."/>
        </authorList>
    </citation>
    <scope>NUCLEOTIDE SEQUENCE</scope>
    <source>
        <strain evidence="13">DAOMC 238032</strain>
    </source>
</reference>
<evidence type="ECO:0000313" key="14">
    <source>
        <dbReference type="Proteomes" id="UP000077671"/>
    </source>
</evidence>
<protein>
    <recommendedName>
        <fullName evidence="8">mitogen-activated protein kinase kinase</fullName>
        <ecNumber evidence="8">2.7.12.2</ecNumber>
    </recommendedName>
</protein>
<reference evidence="12" key="3">
    <citation type="submission" date="2020-10" db="EMBL/GenBank/DDBJ databases">
        <authorList>
            <person name="Sedaghatjoo S."/>
        </authorList>
    </citation>
    <scope>NUCLEOTIDE SEQUENCE</scope>
    <source>
        <strain evidence="12">AZH3</strain>
    </source>
</reference>
<dbReference type="EC" id="2.7.12.2" evidence="8"/>
<feature type="compositionally biased region" description="Gly residues" evidence="10">
    <location>
        <begin position="62"/>
        <end position="74"/>
    </location>
</feature>
<evidence type="ECO:0000256" key="2">
    <source>
        <dbReference type="ARBA" id="ARBA00022553"/>
    </source>
</evidence>
<comment type="similarity">
    <text evidence="7">Belongs to the protein kinase superfamily. STE Ser/Thr protein kinase family. MAP kinase kinase subfamily.</text>
</comment>
<evidence type="ECO:0000256" key="4">
    <source>
        <dbReference type="ARBA" id="ARBA00022741"/>
    </source>
</evidence>
<keyword evidence="4 9" id="KW-0547">Nucleotide-binding</keyword>
<keyword evidence="3" id="KW-0808">Transferase</keyword>
<feature type="region of interest" description="Disordered" evidence="10">
    <location>
        <begin position="29"/>
        <end position="78"/>
    </location>
</feature>
<dbReference type="Gene3D" id="3.30.200.20">
    <property type="entry name" value="Phosphorylase Kinase, domain 1"/>
    <property type="match status" value="1"/>
</dbReference>
<keyword evidence="6 9" id="KW-0067">ATP-binding</keyword>
<keyword evidence="5" id="KW-0418">Kinase</keyword>
<evidence type="ECO:0000313" key="13">
    <source>
        <dbReference type="EMBL" id="KAE8263471.1"/>
    </source>
</evidence>
<evidence type="ECO:0000256" key="5">
    <source>
        <dbReference type="ARBA" id="ARBA00022777"/>
    </source>
</evidence>
<dbReference type="GO" id="GO:0005524">
    <property type="term" value="F:ATP binding"/>
    <property type="evidence" value="ECO:0007669"/>
    <property type="project" value="UniProtKB-UniRule"/>
</dbReference>
<dbReference type="PROSITE" id="PS00108">
    <property type="entry name" value="PROTEIN_KINASE_ST"/>
    <property type="match status" value="1"/>
</dbReference>
<dbReference type="FunFam" id="3.30.200.20:FF:000341">
    <property type="entry name" value="MAP kinase kinase PBS2"/>
    <property type="match status" value="1"/>
</dbReference>
<dbReference type="EMBL" id="LWDD02000139">
    <property type="protein sequence ID" value="KAE8263471.1"/>
    <property type="molecule type" value="Genomic_DNA"/>
</dbReference>